<feature type="binding site" evidence="5">
    <location>
        <position position="142"/>
    </location>
    <ligand>
        <name>Mg(2+)</name>
        <dbReference type="ChEBI" id="CHEBI:18420"/>
    </ligand>
</feature>
<dbReference type="InterPro" id="IPR010196">
    <property type="entry name" value="OSB_synthase_MenC1"/>
</dbReference>
<comment type="similarity">
    <text evidence="5">Belongs to the mandelate racemase/muconate lactonizing enzyme family. MenC type 1 subfamily.</text>
</comment>
<dbReference type="AlphaFoldDB" id="A0A2S1R915"/>
<dbReference type="KEGG" id="dlu:A6035_12125"/>
<comment type="cofactor">
    <cofactor evidence="5">
        <name>a divalent metal cation</name>
        <dbReference type="ChEBI" id="CHEBI:60240"/>
    </cofactor>
</comment>
<dbReference type="UniPathway" id="UPA01057">
    <property type="reaction ID" value="UER00165"/>
</dbReference>
<dbReference type="SFLD" id="SFLDF00009">
    <property type="entry name" value="o-succinylbenzoate_synthase"/>
    <property type="match status" value="1"/>
</dbReference>
<keyword evidence="4 5" id="KW-0456">Lyase</keyword>
<dbReference type="Pfam" id="PF13378">
    <property type="entry name" value="MR_MLE_C"/>
    <property type="match status" value="2"/>
</dbReference>
<comment type="pathway">
    <text evidence="5">Quinol/quinone metabolism; menaquinone biosynthesis.</text>
</comment>
<reference evidence="7 8" key="1">
    <citation type="submission" date="2016-04" db="EMBL/GenBank/DDBJ databases">
        <title>Complete genome sequence of Dietzia lutea YIM 80766T, a strain isolated from desert soil in Egypt.</title>
        <authorList>
            <person name="Zhao J."/>
            <person name="Hu B."/>
            <person name="Geng S."/>
            <person name="Nie Y."/>
            <person name="Tang Y."/>
        </authorList>
    </citation>
    <scope>NUCLEOTIDE SEQUENCE [LARGE SCALE GENOMIC DNA]</scope>
    <source>
        <strain evidence="7 8">YIM 80766</strain>
    </source>
</reference>
<evidence type="ECO:0000256" key="4">
    <source>
        <dbReference type="ARBA" id="ARBA00023239"/>
    </source>
</evidence>
<dbReference type="InterPro" id="IPR029065">
    <property type="entry name" value="Enolase_C-like"/>
</dbReference>
<dbReference type="PANTHER" id="PTHR48073:SF2">
    <property type="entry name" value="O-SUCCINYLBENZOATE SYNTHASE"/>
    <property type="match status" value="1"/>
</dbReference>
<keyword evidence="2 5" id="KW-0479">Metal-binding</keyword>
<dbReference type="RefSeq" id="WP_108847998.1">
    <property type="nucleotide sequence ID" value="NZ_CP015449.1"/>
</dbReference>
<dbReference type="Gene3D" id="3.20.20.120">
    <property type="entry name" value="Enolase-like C-terminal domain"/>
    <property type="match status" value="1"/>
</dbReference>
<comment type="function">
    <text evidence="5">Converts 2-succinyl-6-hydroxy-2,4-cyclohexadiene-1-carboxylate (SHCHC) to 2-succinylbenzoate (OSB).</text>
</comment>
<dbReference type="PANTHER" id="PTHR48073">
    <property type="entry name" value="O-SUCCINYLBENZOATE SYNTHASE-RELATED"/>
    <property type="match status" value="1"/>
</dbReference>
<keyword evidence="3 5" id="KW-0460">Magnesium</keyword>
<dbReference type="GO" id="GO:0043748">
    <property type="term" value="F:O-succinylbenzoate synthase activity"/>
    <property type="evidence" value="ECO:0007669"/>
    <property type="project" value="UniProtKB-EC"/>
</dbReference>
<protein>
    <recommendedName>
        <fullName evidence="5">o-succinylbenzoate synthase</fullName>
        <shortName evidence="5">OSB synthase</shortName>
        <shortName evidence="5">OSBS</shortName>
        <ecNumber evidence="5">4.2.1.113</ecNumber>
    </recommendedName>
    <alternativeName>
        <fullName evidence="5">4-(2'-carboxyphenyl)-4-oxybutyric acid synthase</fullName>
    </alternativeName>
    <alternativeName>
        <fullName evidence="5">o-succinylbenzoic acid synthase</fullName>
    </alternativeName>
</protein>
<sequence length="392" mass="39570">MTSVPGPESIDDLLGRVHVVALPMRVRFRGVTERELVLIDGPAGWGEFGPFGEYHDPEAAHWLASAIEMAWQGPPPPVRSRVAVNATVPAVAAGEVGAILDRFPGCTTVKVKVAEKGQQLVDDVARVAAVLQARPGARVRVDANGAWSVAEAAHAVRVLDQAVRAADVSRAPGTGPVSLDGPGLEYVEQPCATVDELVELRERLAADGVYVDVAADESIRRAEDPLRVVRAGGADRAVVKVAPLGGPRRLLAVAAELGVPVTVSSALDSAVGVAAGVAAAAALPGVGAGGGSAAAGAGGVGGSAGAGAGGGSGAVGAGGGSGGDDDEIPAAGLGTGGFFVEDIVDPGVFALEGGHLPVRQVAPDPARLEDLRIGGERRDWWLDRIRRCHALL</sequence>
<dbReference type="SFLD" id="SFLDS00001">
    <property type="entry name" value="Enolase"/>
    <property type="match status" value="1"/>
</dbReference>
<dbReference type="GO" id="GO:0000287">
    <property type="term" value="F:magnesium ion binding"/>
    <property type="evidence" value="ECO:0007669"/>
    <property type="project" value="UniProtKB-UniRule"/>
</dbReference>
<dbReference type="CDD" id="cd03320">
    <property type="entry name" value="OSBS"/>
    <property type="match status" value="1"/>
</dbReference>
<feature type="active site" description="Proton acceptor" evidence="5">
    <location>
        <position position="240"/>
    </location>
</feature>
<evidence type="ECO:0000256" key="1">
    <source>
        <dbReference type="ARBA" id="ARBA00022428"/>
    </source>
</evidence>
<keyword evidence="1 5" id="KW-0474">Menaquinone biosynthesis</keyword>
<gene>
    <name evidence="5" type="primary">menC</name>
    <name evidence="7" type="ORF">A6035_12125</name>
</gene>
<name>A0A2S1R915_9ACTN</name>
<evidence type="ECO:0000256" key="2">
    <source>
        <dbReference type="ARBA" id="ARBA00022723"/>
    </source>
</evidence>
<dbReference type="Proteomes" id="UP000244928">
    <property type="component" value="Chromosome"/>
</dbReference>
<evidence type="ECO:0000259" key="6">
    <source>
        <dbReference type="SMART" id="SM00922"/>
    </source>
</evidence>
<feature type="binding site" evidence="5">
    <location>
        <position position="188"/>
    </location>
    <ligand>
        <name>Mg(2+)</name>
        <dbReference type="ChEBI" id="CHEBI:18420"/>
    </ligand>
</feature>
<dbReference type="EMBL" id="CP015449">
    <property type="protein sequence ID" value="AWH92787.1"/>
    <property type="molecule type" value="Genomic_DNA"/>
</dbReference>
<evidence type="ECO:0000256" key="3">
    <source>
        <dbReference type="ARBA" id="ARBA00022842"/>
    </source>
</evidence>
<feature type="binding site" evidence="5">
    <location>
        <position position="216"/>
    </location>
    <ligand>
        <name>Mg(2+)</name>
        <dbReference type="ChEBI" id="CHEBI:18420"/>
    </ligand>
</feature>
<feature type="domain" description="Mandelate racemase/muconate lactonizing enzyme C-terminal" evidence="6">
    <location>
        <begin position="89"/>
        <end position="207"/>
    </location>
</feature>
<dbReference type="HAMAP" id="MF_00470">
    <property type="entry name" value="MenC_1"/>
    <property type="match status" value="1"/>
</dbReference>
<comment type="pathway">
    <text evidence="5">Quinol/quinone metabolism; 1,4-dihydroxy-2-naphthoate biosynthesis; 1,4-dihydroxy-2-naphthoate from chorismate: step 4/7.</text>
</comment>
<dbReference type="InterPro" id="IPR013342">
    <property type="entry name" value="Mandelate_racemase_C"/>
</dbReference>
<accession>A0A2S1R915</accession>
<dbReference type="EC" id="4.2.1.113" evidence="5"/>
<dbReference type="SUPFAM" id="SSF51604">
    <property type="entry name" value="Enolase C-terminal domain-like"/>
    <property type="match status" value="1"/>
</dbReference>
<dbReference type="InterPro" id="IPR036849">
    <property type="entry name" value="Enolase-like_C_sf"/>
</dbReference>
<dbReference type="GO" id="GO:0009234">
    <property type="term" value="P:menaquinone biosynthetic process"/>
    <property type="evidence" value="ECO:0007669"/>
    <property type="project" value="UniProtKB-UniRule"/>
</dbReference>
<dbReference type="Pfam" id="PF18374">
    <property type="entry name" value="Enolase_like_N"/>
    <property type="match status" value="1"/>
</dbReference>
<dbReference type="SMART" id="SM00922">
    <property type="entry name" value="MR_MLE"/>
    <property type="match status" value="1"/>
</dbReference>
<keyword evidence="8" id="KW-1185">Reference proteome</keyword>
<proteinExistence type="inferred from homology"/>
<evidence type="ECO:0000313" key="8">
    <source>
        <dbReference type="Proteomes" id="UP000244928"/>
    </source>
</evidence>
<evidence type="ECO:0000256" key="5">
    <source>
        <dbReference type="HAMAP-Rule" id="MF_00470"/>
    </source>
</evidence>
<dbReference type="NCBIfam" id="NF002782">
    <property type="entry name" value="PRK02901.1"/>
    <property type="match status" value="1"/>
</dbReference>
<feature type="active site" description="Proton donor" evidence="5">
    <location>
        <position position="112"/>
    </location>
</feature>
<evidence type="ECO:0000313" key="7">
    <source>
        <dbReference type="EMBL" id="AWH92787.1"/>
    </source>
</evidence>
<dbReference type="SFLD" id="SFLDG00180">
    <property type="entry name" value="muconate_cycloisomerase"/>
    <property type="match status" value="1"/>
</dbReference>
<organism evidence="7 8">
    <name type="scientific">Dietzia lutea</name>
    <dbReference type="NCBI Taxonomy" id="546160"/>
    <lineage>
        <taxon>Bacteria</taxon>
        <taxon>Bacillati</taxon>
        <taxon>Actinomycetota</taxon>
        <taxon>Actinomycetes</taxon>
        <taxon>Mycobacteriales</taxon>
        <taxon>Dietziaceae</taxon>
        <taxon>Dietzia</taxon>
    </lineage>
</organism>
<dbReference type="UniPathway" id="UPA00079"/>
<comment type="catalytic activity">
    <reaction evidence="5">
        <text>(1R,6R)-6-hydroxy-2-succinyl-cyclohexa-2,4-diene-1-carboxylate = 2-succinylbenzoate + H2O</text>
        <dbReference type="Rhea" id="RHEA:10196"/>
        <dbReference type="ChEBI" id="CHEBI:15377"/>
        <dbReference type="ChEBI" id="CHEBI:18325"/>
        <dbReference type="ChEBI" id="CHEBI:58689"/>
        <dbReference type="EC" id="4.2.1.113"/>
    </reaction>
</comment>